<dbReference type="AlphaFoldDB" id="A0A9W8CVS4"/>
<evidence type="ECO:0000259" key="6">
    <source>
        <dbReference type="Pfam" id="PF25789"/>
    </source>
</evidence>
<evidence type="ECO:0000259" key="5">
    <source>
        <dbReference type="Pfam" id="PF04112"/>
    </source>
</evidence>
<comment type="caution">
    <text evidence="7">The sequence shown here is derived from an EMBL/GenBank/DDBJ whole genome shotgun (WGS) entry which is preliminary data.</text>
</comment>
<dbReference type="PANTHER" id="PTHR21373">
    <property type="entry name" value="GLUCOSE REPRESSIBLE PROTEIN MAK10"/>
    <property type="match status" value="1"/>
</dbReference>
<name>A0A9W8CVS4_9FUNG</name>
<reference evidence="7" key="1">
    <citation type="submission" date="2022-07" db="EMBL/GenBank/DDBJ databases">
        <title>Phylogenomic reconstructions and comparative analyses of Kickxellomycotina fungi.</title>
        <authorList>
            <person name="Reynolds N.K."/>
            <person name="Stajich J.E."/>
            <person name="Barry K."/>
            <person name="Grigoriev I.V."/>
            <person name="Crous P."/>
            <person name="Smith M.E."/>
        </authorList>
    </citation>
    <scope>NUCLEOTIDE SEQUENCE</scope>
    <source>
        <strain evidence="7">BCRC 34381</strain>
    </source>
</reference>
<feature type="domain" description="NAA35-like TPR repeats" evidence="6">
    <location>
        <begin position="335"/>
        <end position="682"/>
    </location>
</feature>
<comment type="subcellular location">
    <subcellularLocation>
        <location evidence="1">Cytoplasm</location>
    </subcellularLocation>
</comment>
<dbReference type="InterPro" id="IPR057982">
    <property type="entry name" value="TPR_NAA35"/>
</dbReference>
<keyword evidence="8" id="KW-1185">Reference proteome</keyword>
<evidence type="ECO:0000256" key="4">
    <source>
        <dbReference type="SAM" id="MobiDB-lite"/>
    </source>
</evidence>
<dbReference type="Pfam" id="PF04112">
    <property type="entry name" value="Mak10"/>
    <property type="match status" value="1"/>
</dbReference>
<feature type="compositionally biased region" description="Pro residues" evidence="4">
    <location>
        <begin position="721"/>
        <end position="743"/>
    </location>
</feature>
<dbReference type="PANTHER" id="PTHR21373:SF0">
    <property type="entry name" value="N-ALPHA-ACETYLTRANSFERASE 35, NATC AUXILIARY SUBUNIT"/>
    <property type="match status" value="1"/>
</dbReference>
<gene>
    <name evidence="7" type="primary">MAK10</name>
    <name evidence="7" type="ORF">LPJ61_003188</name>
</gene>
<proteinExistence type="inferred from homology"/>
<keyword evidence="3" id="KW-0963">Cytoplasm</keyword>
<dbReference type="InterPro" id="IPR057983">
    <property type="entry name" value="NAA35-like_N"/>
</dbReference>
<evidence type="ECO:0000313" key="8">
    <source>
        <dbReference type="Proteomes" id="UP001143981"/>
    </source>
</evidence>
<feature type="domain" description="NAA35-like N-terminal" evidence="5">
    <location>
        <begin position="49"/>
        <end position="201"/>
    </location>
</feature>
<dbReference type="EMBL" id="JANBOI010000499">
    <property type="protein sequence ID" value="KAJ1730121.1"/>
    <property type="molecule type" value="Genomic_DNA"/>
</dbReference>
<dbReference type="InterPro" id="IPR007244">
    <property type="entry name" value="Naa35_N"/>
</dbReference>
<protein>
    <submittedName>
        <fullName evidence="7">N-alpha-acetyltransferase, non-catalitic subunit</fullName>
    </submittedName>
</protein>
<accession>A0A9W8CVS4</accession>
<dbReference type="Proteomes" id="UP001143981">
    <property type="component" value="Unassembled WGS sequence"/>
</dbReference>
<evidence type="ECO:0000256" key="2">
    <source>
        <dbReference type="ARBA" id="ARBA00006289"/>
    </source>
</evidence>
<organism evidence="7 8">
    <name type="scientific">Coemansia biformis</name>
    <dbReference type="NCBI Taxonomy" id="1286918"/>
    <lineage>
        <taxon>Eukaryota</taxon>
        <taxon>Fungi</taxon>
        <taxon>Fungi incertae sedis</taxon>
        <taxon>Zoopagomycota</taxon>
        <taxon>Kickxellomycotina</taxon>
        <taxon>Kickxellomycetes</taxon>
        <taxon>Kickxellales</taxon>
        <taxon>Kickxellaceae</taxon>
        <taxon>Coemansia</taxon>
    </lineage>
</organism>
<feature type="compositionally biased region" description="Basic residues" evidence="4">
    <location>
        <begin position="752"/>
        <end position="765"/>
    </location>
</feature>
<evidence type="ECO:0000313" key="7">
    <source>
        <dbReference type="EMBL" id="KAJ1730121.1"/>
    </source>
</evidence>
<dbReference type="OrthoDB" id="269405at2759"/>
<evidence type="ECO:0000256" key="1">
    <source>
        <dbReference type="ARBA" id="ARBA00004496"/>
    </source>
</evidence>
<dbReference type="GO" id="GO:0031417">
    <property type="term" value="C:NatC complex"/>
    <property type="evidence" value="ECO:0007669"/>
    <property type="project" value="InterPro"/>
</dbReference>
<dbReference type="Pfam" id="PF25789">
    <property type="entry name" value="TPR_NAA35"/>
    <property type="match status" value="1"/>
</dbReference>
<evidence type="ECO:0000256" key="3">
    <source>
        <dbReference type="ARBA" id="ARBA00022490"/>
    </source>
</evidence>
<feature type="region of interest" description="Disordered" evidence="4">
    <location>
        <begin position="711"/>
        <end position="780"/>
    </location>
</feature>
<sequence length="812" mass="91932">MDEELVDLAASLSIGVDAGTADVTLVEEYGVQWIDITELVHAATREVAEGELVKEDGLTLFDALTSVEMMDPRLDMGMLTKEDEEEIRCWDIARELTVGEALWVADKMFRCEITWHSSASLLQTIYACNYFTTSDYLHFPIGQPDSDNPLRDVVLYPLLIATGKCCRRVWEEYAAVNLYTDEDVSLGSAPPQFFDEYDYDETLHLLDTAKAYLAQLDGSRELTMLQGLLVLRRRWLRVTRCLDVGDLTKDADGLQRGMQELRELRDYHQAYIAANHKDGEWEWTEQWSVRGVFDFRCMRKYPASMPVKPRRLLGADKAHAEFARMMDDLALVDEMARAQTVEQLLYFFQGVARRHPQPLPYVRSLLMSVLLADGLIQLREPMELFGRRAILEVAPTEAGDDFCAEVARMLADWFRTMCQNVPRQRRVGLKCLASWDSLQGEAEQLDIDTFSAAHPNASPQAALDPAHNPFWLSSWAYHAKLLLLEMALMAGARLDLYQDHELPAVLCYATQVLEAHQAHLSRWAHLVDGARAACVSRWHVLTTAQKDLAMALWLVSHACERLQMISAPWAHSRADVRCRLEAEPAQRAQYALRFRAFAQLGSPVYVSFEQWQEATAQLDEYPVMELFNHAQRMLGGARQCLEQARKLHADSASSPGIQAWDQACRGVHYAVVSNSVALARLLAAKQLVAAPEMSVLGAQALDYRRLLDDGNSLEATQPSQPRTPQPQQPHPPQPQQPRPPQPQQPQTTQTKAKTKRDKRKKKHGRDRTEDDTGRASQWRDGVARLLAEASVSVSWSCALDKNPDWPIFSFFD</sequence>
<comment type="similarity">
    <text evidence="2">Belongs to the MAK10 family.</text>
</comment>